<evidence type="ECO:0000256" key="3">
    <source>
        <dbReference type="ARBA" id="ARBA00034247"/>
    </source>
</evidence>
<dbReference type="OrthoDB" id="9803824at2"/>
<keyword evidence="4" id="KW-0472">Membrane</keyword>
<proteinExistence type="predicted"/>
<feature type="transmembrane region" description="Helical" evidence="4">
    <location>
        <begin position="341"/>
        <end position="364"/>
    </location>
</feature>
<dbReference type="GO" id="GO:0052621">
    <property type="term" value="F:diguanylate cyclase activity"/>
    <property type="evidence" value="ECO:0007669"/>
    <property type="project" value="UniProtKB-EC"/>
</dbReference>
<dbReference type="FunFam" id="3.30.70.270:FF:000001">
    <property type="entry name" value="Diguanylate cyclase domain protein"/>
    <property type="match status" value="1"/>
</dbReference>
<dbReference type="Gene3D" id="3.30.70.270">
    <property type="match status" value="1"/>
</dbReference>
<dbReference type="GO" id="GO:1902201">
    <property type="term" value="P:negative regulation of bacterial-type flagellum-dependent cell motility"/>
    <property type="evidence" value="ECO:0007669"/>
    <property type="project" value="TreeGrafter"/>
</dbReference>
<dbReference type="InterPro" id="IPR011623">
    <property type="entry name" value="7TMR_DISM_rcpt_extracell_dom1"/>
</dbReference>
<comment type="cofactor">
    <cofactor evidence="1">
        <name>Mg(2+)</name>
        <dbReference type="ChEBI" id="CHEBI:18420"/>
    </cofactor>
</comment>
<evidence type="ECO:0000256" key="1">
    <source>
        <dbReference type="ARBA" id="ARBA00001946"/>
    </source>
</evidence>
<evidence type="ECO:0000256" key="5">
    <source>
        <dbReference type="SAM" id="SignalP"/>
    </source>
</evidence>
<feature type="transmembrane region" description="Helical" evidence="4">
    <location>
        <begin position="312"/>
        <end position="332"/>
    </location>
</feature>
<evidence type="ECO:0000256" key="2">
    <source>
        <dbReference type="ARBA" id="ARBA00012528"/>
    </source>
</evidence>
<dbReference type="PANTHER" id="PTHR45138:SF9">
    <property type="entry name" value="DIGUANYLATE CYCLASE DGCM-RELATED"/>
    <property type="match status" value="1"/>
</dbReference>
<organism evidence="7 8">
    <name type="scientific">Montanilutibacter psychrotolerans</name>
    <dbReference type="NCBI Taxonomy" id="1327343"/>
    <lineage>
        <taxon>Bacteria</taxon>
        <taxon>Pseudomonadati</taxon>
        <taxon>Pseudomonadota</taxon>
        <taxon>Gammaproteobacteria</taxon>
        <taxon>Lysobacterales</taxon>
        <taxon>Lysobacteraceae</taxon>
        <taxon>Montanilutibacter</taxon>
    </lineage>
</organism>
<feature type="transmembrane region" description="Helical" evidence="4">
    <location>
        <begin position="218"/>
        <end position="243"/>
    </location>
</feature>
<dbReference type="SUPFAM" id="SSF55073">
    <property type="entry name" value="Nucleotide cyclase"/>
    <property type="match status" value="1"/>
</dbReference>
<comment type="caution">
    <text evidence="7">The sequence shown here is derived from an EMBL/GenBank/DDBJ whole genome shotgun (WGS) entry which is preliminary data.</text>
</comment>
<evidence type="ECO:0000259" key="6">
    <source>
        <dbReference type="PROSITE" id="PS50887"/>
    </source>
</evidence>
<evidence type="ECO:0000256" key="4">
    <source>
        <dbReference type="SAM" id="Phobius"/>
    </source>
</evidence>
<dbReference type="RefSeq" id="WP_123086553.1">
    <property type="nucleotide sequence ID" value="NZ_RIBS01000001.1"/>
</dbReference>
<evidence type="ECO:0000313" key="8">
    <source>
        <dbReference type="Proteomes" id="UP000267049"/>
    </source>
</evidence>
<dbReference type="InterPro" id="IPR000160">
    <property type="entry name" value="GGDEF_dom"/>
</dbReference>
<feature type="domain" description="GGDEF" evidence="6">
    <location>
        <begin position="470"/>
        <end position="605"/>
    </location>
</feature>
<feature type="signal peptide" evidence="5">
    <location>
        <begin position="1"/>
        <end position="26"/>
    </location>
</feature>
<dbReference type="Pfam" id="PF07695">
    <property type="entry name" value="7TMR-DISM_7TM"/>
    <property type="match status" value="1"/>
</dbReference>
<dbReference type="AlphaFoldDB" id="A0A3M8SYE4"/>
<dbReference type="EC" id="2.7.7.65" evidence="2"/>
<dbReference type="EMBL" id="RIBS01000001">
    <property type="protein sequence ID" value="RNF86438.1"/>
    <property type="molecule type" value="Genomic_DNA"/>
</dbReference>
<comment type="catalytic activity">
    <reaction evidence="3">
        <text>2 GTP = 3',3'-c-di-GMP + 2 diphosphate</text>
        <dbReference type="Rhea" id="RHEA:24898"/>
        <dbReference type="ChEBI" id="CHEBI:33019"/>
        <dbReference type="ChEBI" id="CHEBI:37565"/>
        <dbReference type="ChEBI" id="CHEBI:58805"/>
        <dbReference type="EC" id="2.7.7.65"/>
    </reaction>
</comment>
<dbReference type="InterPro" id="IPR043128">
    <property type="entry name" value="Rev_trsase/Diguanyl_cyclase"/>
</dbReference>
<dbReference type="GO" id="GO:0005886">
    <property type="term" value="C:plasma membrane"/>
    <property type="evidence" value="ECO:0007669"/>
    <property type="project" value="TreeGrafter"/>
</dbReference>
<feature type="transmembrane region" description="Helical" evidence="4">
    <location>
        <begin position="376"/>
        <end position="395"/>
    </location>
</feature>
<name>A0A3M8SYE4_9GAMM</name>
<feature type="chain" id="PRO_5018234036" description="diguanylate cyclase" evidence="5">
    <location>
        <begin position="27"/>
        <end position="607"/>
    </location>
</feature>
<dbReference type="Proteomes" id="UP000267049">
    <property type="component" value="Unassembled WGS sequence"/>
</dbReference>
<feature type="transmembrane region" description="Helical" evidence="4">
    <location>
        <begin position="193"/>
        <end position="211"/>
    </location>
</feature>
<gene>
    <name evidence="7" type="ORF">EER27_03220</name>
</gene>
<evidence type="ECO:0000313" key="7">
    <source>
        <dbReference type="EMBL" id="RNF86438.1"/>
    </source>
</evidence>
<keyword evidence="4" id="KW-0812">Transmembrane</keyword>
<dbReference type="InterPro" id="IPR011622">
    <property type="entry name" value="7TMR_DISM_rcpt_extracell_dom2"/>
</dbReference>
<keyword evidence="4" id="KW-1133">Transmembrane helix</keyword>
<dbReference type="Pfam" id="PF00990">
    <property type="entry name" value="GGDEF"/>
    <property type="match status" value="1"/>
</dbReference>
<keyword evidence="5" id="KW-0732">Signal</keyword>
<dbReference type="CDD" id="cd01949">
    <property type="entry name" value="GGDEF"/>
    <property type="match status" value="1"/>
</dbReference>
<dbReference type="PROSITE" id="PS50887">
    <property type="entry name" value="GGDEF"/>
    <property type="match status" value="1"/>
</dbReference>
<protein>
    <recommendedName>
        <fullName evidence="2">diguanylate cyclase</fullName>
        <ecNumber evidence="2">2.7.7.65</ecNumber>
    </recommendedName>
</protein>
<dbReference type="InterPro" id="IPR029787">
    <property type="entry name" value="Nucleotide_cyclase"/>
</dbReference>
<dbReference type="Pfam" id="PF07696">
    <property type="entry name" value="7TMR-DISMED2"/>
    <property type="match status" value="1"/>
</dbReference>
<feature type="transmembrane region" description="Helical" evidence="4">
    <location>
        <begin position="286"/>
        <end position="306"/>
    </location>
</feature>
<dbReference type="Gene3D" id="2.60.40.2380">
    <property type="match status" value="1"/>
</dbReference>
<dbReference type="SMART" id="SM00267">
    <property type="entry name" value="GGDEF"/>
    <property type="match status" value="1"/>
</dbReference>
<keyword evidence="8" id="KW-1185">Reference proteome</keyword>
<dbReference type="PANTHER" id="PTHR45138">
    <property type="entry name" value="REGULATORY COMPONENTS OF SENSORY TRANSDUCTION SYSTEM"/>
    <property type="match status" value="1"/>
</dbReference>
<accession>A0A3M8SYE4</accession>
<reference evidence="7 8" key="1">
    <citation type="submission" date="2018-11" db="EMBL/GenBank/DDBJ databases">
        <title>Lysobacter cryohumiis sp. nov., isolated from soil in the Tianshan Mountains, Xinjiang, China.</title>
        <authorList>
            <person name="Luo Y."/>
            <person name="Sheng H."/>
        </authorList>
    </citation>
    <scope>NUCLEOTIDE SEQUENCE [LARGE SCALE GENOMIC DNA]</scope>
    <source>
        <strain evidence="7 8">ZS60</strain>
    </source>
</reference>
<dbReference type="GO" id="GO:0043709">
    <property type="term" value="P:cell adhesion involved in single-species biofilm formation"/>
    <property type="evidence" value="ECO:0007669"/>
    <property type="project" value="TreeGrafter"/>
</dbReference>
<sequence length="607" mass="68154">MHACCKLLWPILATLCLLLAAGSSNAQAPLDLGDAGHYDLARHVSYRHDFDASDDPGSARMRALQGEFHPLPNGNAAFGFQPGAYWFHARLINRNPRETRWLLVQQYALSDHIDVYLRHGDGRVLHQVGGDALPFSARSLPYRHPNFWLNLPPGEPVELLVRIRSQSSMQVPLSLYTPSAFIEAERDAQFGIGLYYGILLALFVYNLVMWISVRDSSYFWYLLHIGAFGLVLFTLNGLAFEYLWPRSPWLADKSVPMSICLAQIGMQQFSRTFLGLRERWPVGDRIGLALIGFFVLLGVAATQLPYNVSTPLASAAVLANIVWIAVEIAVAIRRGYQPAKLFLLAWSMFLLGTAMFTAIAFALLPKTFVTEYGVQIGSALEMLLLSVALGYRYAVLRNQNEQIVRDAKDQLEHKVQMRTRELLSALHQLENAHDRLRESSQRDSLTGLHNRSYFHDALQRMVDDHRGSGRPVSLLILDLDHFKRVNDHYGHLAGDECLRWAARTLRRVLMPHGALIARFGGEEFVVALPDQDATSALDVAEALRMSLRARPFQHQQHQICCSVSIGVHRIDIDHDEPIDAAFQLADQALYRAKAEGRDCVRCSALAA</sequence>
<dbReference type="NCBIfam" id="TIGR00254">
    <property type="entry name" value="GGDEF"/>
    <property type="match status" value="1"/>
</dbReference>
<dbReference type="InterPro" id="IPR050469">
    <property type="entry name" value="Diguanylate_Cyclase"/>
</dbReference>